<name>B1KRN8_SHEWM</name>
<dbReference type="KEGG" id="swd:Swoo_3539"/>
<evidence type="ECO:0000313" key="1">
    <source>
        <dbReference type="EMBL" id="ACA87803.1"/>
    </source>
</evidence>
<evidence type="ECO:0000313" key="2">
    <source>
        <dbReference type="Proteomes" id="UP000002168"/>
    </source>
</evidence>
<dbReference type="RefSeq" id="WP_012326136.1">
    <property type="nucleotide sequence ID" value="NC_010506.1"/>
</dbReference>
<dbReference type="EMBL" id="CP000961">
    <property type="protein sequence ID" value="ACA87803.1"/>
    <property type="molecule type" value="Genomic_DNA"/>
</dbReference>
<dbReference type="AlphaFoldDB" id="B1KRN8"/>
<dbReference type="Proteomes" id="UP000002168">
    <property type="component" value="Chromosome"/>
</dbReference>
<keyword evidence="2" id="KW-1185">Reference proteome</keyword>
<accession>B1KRN8</accession>
<sequence>MSELKVKLKFHGEHHMGAETVEMVLPFEIDGYSALYSTNGHVVSSKNPRYLYLWDATVVLRIDLDIKAVGYLLPPKRKYISEFSESEDGYSFEVYGGNSKTTSTFMNYSGTNFKSGFGPVENGLFPSAHKPHVKYINENT</sequence>
<dbReference type="HOGENOM" id="CLU_1833855_0_0_6"/>
<organism evidence="1 2">
    <name type="scientific">Shewanella woodyi (strain ATCC 51908 / MS32)</name>
    <dbReference type="NCBI Taxonomy" id="392500"/>
    <lineage>
        <taxon>Bacteria</taxon>
        <taxon>Pseudomonadati</taxon>
        <taxon>Pseudomonadota</taxon>
        <taxon>Gammaproteobacteria</taxon>
        <taxon>Alteromonadales</taxon>
        <taxon>Shewanellaceae</taxon>
        <taxon>Shewanella</taxon>
    </lineage>
</organism>
<reference evidence="1 2" key="1">
    <citation type="submission" date="2008-02" db="EMBL/GenBank/DDBJ databases">
        <title>Complete sequence of Shewanella woodyi ATCC 51908.</title>
        <authorList>
            <consortium name="US DOE Joint Genome Institute"/>
            <person name="Copeland A."/>
            <person name="Lucas S."/>
            <person name="Lapidus A."/>
            <person name="Glavina del Rio T."/>
            <person name="Dalin E."/>
            <person name="Tice H."/>
            <person name="Bruce D."/>
            <person name="Goodwin L."/>
            <person name="Pitluck S."/>
            <person name="Sims D."/>
            <person name="Brettin T."/>
            <person name="Detter J.C."/>
            <person name="Han C."/>
            <person name="Kuske C.R."/>
            <person name="Schmutz J."/>
            <person name="Larimer F."/>
            <person name="Land M."/>
            <person name="Hauser L."/>
            <person name="Kyrpides N."/>
            <person name="Lykidis A."/>
            <person name="Zhao J.-S."/>
            <person name="Richardson P."/>
        </authorList>
    </citation>
    <scope>NUCLEOTIDE SEQUENCE [LARGE SCALE GENOMIC DNA]</scope>
    <source>
        <strain evidence="2">ATCC 51908 / MS32</strain>
    </source>
</reference>
<protein>
    <submittedName>
        <fullName evidence="1">Uncharacterized protein</fullName>
    </submittedName>
</protein>
<proteinExistence type="predicted"/>
<gene>
    <name evidence="1" type="ordered locus">Swoo_3539</name>
</gene>